<evidence type="ECO:0000313" key="4">
    <source>
        <dbReference type="EMBL" id="SDX26413.1"/>
    </source>
</evidence>
<dbReference type="STRING" id="356660.SAMN05444336_104112"/>
<accession>A0A1H3A9V3</accession>
<dbReference type="PANTHER" id="PTHR43618:SF8">
    <property type="entry name" value="7ALPHA-HYDROXYSTEROID DEHYDROGENASE"/>
    <property type="match status" value="1"/>
</dbReference>
<dbReference type="PRINTS" id="PR00081">
    <property type="entry name" value="GDHRDH"/>
</dbReference>
<name>A0A1H3A9V3_9RHOB</name>
<reference evidence="4 5" key="1">
    <citation type="submission" date="2016-10" db="EMBL/GenBank/DDBJ databases">
        <authorList>
            <person name="de Groot N.N."/>
        </authorList>
    </citation>
    <scope>NUCLEOTIDE SEQUENCE [LARGE SCALE GENOMIC DNA]</scope>
    <source>
        <strain evidence="4 5">DSM 17890</strain>
    </source>
</reference>
<gene>
    <name evidence="4" type="ORF">SAMN05444336_104112</name>
</gene>
<organism evidence="4 5">
    <name type="scientific">Albimonas donghaensis</name>
    <dbReference type="NCBI Taxonomy" id="356660"/>
    <lineage>
        <taxon>Bacteria</taxon>
        <taxon>Pseudomonadati</taxon>
        <taxon>Pseudomonadota</taxon>
        <taxon>Alphaproteobacteria</taxon>
        <taxon>Rhodobacterales</taxon>
        <taxon>Paracoccaceae</taxon>
        <taxon>Albimonas</taxon>
    </lineage>
</organism>
<dbReference type="EMBL" id="FNMZ01000004">
    <property type="protein sequence ID" value="SDX26413.1"/>
    <property type="molecule type" value="Genomic_DNA"/>
</dbReference>
<dbReference type="GO" id="GO:0005829">
    <property type="term" value="C:cytosol"/>
    <property type="evidence" value="ECO:0007669"/>
    <property type="project" value="TreeGrafter"/>
</dbReference>
<dbReference type="Gene3D" id="3.40.50.720">
    <property type="entry name" value="NAD(P)-binding Rossmann-like Domain"/>
    <property type="match status" value="1"/>
</dbReference>
<keyword evidence="5" id="KW-1185">Reference proteome</keyword>
<keyword evidence="3" id="KW-0560">Oxidoreductase</keyword>
<dbReference type="AlphaFoldDB" id="A0A1H3A9V3"/>
<dbReference type="InterPro" id="IPR002347">
    <property type="entry name" value="SDR_fam"/>
</dbReference>
<evidence type="ECO:0000256" key="2">
    <source>
        <dbReference type="ARBA" id="ARBA00022857"/>
    </source>
</evidence>
<dbReference type="RefSeq" id="WP_092682320.1">
    <property type="nucleotide sequence ID" value="NZ_FNMZ01000004.1"/>
</dbReference>
<evidence type="ECO:0000256" key="3">
    <source>
        <dbReference type="ARBA" id="ARBA00023002"/>
    </source>
</evidence>
<dbReference type="PANTHER" id="PTHR43618">
    <property type="entry name" value="7-ALPHA-HYDROXYSTEROID DEHYDROGENASE"/>
    <property type="match status" value="1"/>
</dbReference>
<comment type="similarity">
    <text evidence="1">Belongs to the short-chain dehydrogenases/reductases (SDR) family.</text>
</comment>
<dbReference type="FunFam" id="3.40.50.720:FF:000084">
    <property type="entry name" value="Short-chain dehydrogenase reductase"/>
    <property type="match status" value="1"/>
</dbReference>
<dbReference type="InterPro" id="IPR052178">
    <property type="entry name" value="Sec_Metab_Biosynth_SDR"/>
</dbReference>
<sequence>MSIDFSDLFSIKGRVALVTGGSRGIGEMIAAGYLSAGAKVYISSRKAAVCEATAARLSETYDGECIAIPSDLSGMAGVETLAREIAAREPKLDILVNNAGAAWGAKLGEFPEVGWDKVMDTNAKGPFFLTQALLPQLRAAASPEAPARVINIGSIDGIRTPSMDNLSYGPAKAAIHYMTRVFASHLAGEHIRVNAIAPGPFPTWMLSTGVGFGGETEGVDWGAVGARNPSGRVGSPQDAAGLAIFLASKASSYVTGQVIALDGGIVVSG</sequence>
<dbReference type="PRINTS" id="PR00080">
    <property type="entry name" value="SDRFAMILY"/>
</dbReference>
<keyword evidence="2" id="KW-0521">NADP</keyword>
<dbReference type="Proteomes" id="UP000199118">
    <property type="component" value="Unassembled WGS sequence"/>
</dbReference>
<dbReference type="Pfam" id="PF13561">
    <property type="entry name" value="adh_short_C2"/>
    <property type="match status" value="1"/>
</dbReference>
<dbReference type="InterPro" id="IPR036291">
    <property type="entry name" value="NAD(P)-bd_dom_sf"/>
</dbReference>
<proteinExistence type="inferred from homology"/>
<dbReference type="SUPFAM" id="SSF51735">
    <property type="entry name" value="NAD(P)-binding Rossmann-fold domains"/>
    <property type="match status" value="1"/>
</dbReference>
<evidence type="ECO:0000313" key="5">
    <source>
        <dbReference type="Proteomes" id="UP000199118"/>
    </source>
</evidence>
<protein>
    <submittedName>
        <fullName evidence="4">NAD(P)-dependent dehydrogenase, short-chain alcohol dehydrogenase family</fullName>
    </submittedName>
</protein>
<evidence type="ECO:0000256" key="1">
    <source>
        <dbReference type="ARBA" id="ARBA00006484"/>
    </source>
</evidence>
<dbReference type="GO" id="GO:0008709">
    <property type="term" value="F:cholate 7-alpha-dehydrogenase (NAD+) activity"/>
    <property type="evidence" value="ECO:0007669"/>
    <property type="project" value="TreeGrafter"/>
</dbReference>
<dbReference type="OrthoDB" id="286404at2"/>